<gene>
    <name evidence="1" type="ORF">PVK06_019175</name>
</gene>
<dbReference type="InterPro" id="IPR036691">
    <property type="entry name" value="Endo/exonu/phosph_ase_sf"/>
</dbReference>
<reference evidence="1 2" key="1">
    <citation type="submission" date="2023-03" db="EMBL/GenBank/DDBJ databases">
        <title>WGS of Gossypium arboreum.</title>
        <authorList>
            <person name="Yu D."/>
        </authorList>
    </citation>
    <scope>NUCLEOTIDE SEQUENCE [LARGE SCALE GENOMIC DNA]</scope>
    <source>
        <tissue evidence="1">Leaf</tissue>
    </source>
</reference>
<evidence type="ECO:0000313" key="1">
    <source>
        <dbReference type="EMBL" id="KAK5824403.1"/>
    </source>
</evidence>
<protein>
    <submittedName>
        <fullName evidence="1">Uncharacterized protein</fullName>
    </submittedName>
</protein>
<dbReference type="EMBL" id="JARKNE010000006">
    <property type="protein sequence ID" value="KAK5824403.1"/>
    <property type="molecule type" value="Genomic_DNA"/>
</dbReference>
<keyword evidence="2" id="KW-1185">Reference proteome</keyword>
<name>A0ABR0PJ62_GOSAR</name>
<dbReference type="Proteomes" id="UP001358586">
    <property type="component" value="Chromosome 6"/>
</dbReference>
<comment type="caution">
    <text evidence="1">The sequence shown here is derived from an EMBL/GenBank/DDBJ whole genome shotgun (WGS) entry which is preliminary data.</text>
</comment>
<sequence>MDVTTVASLEKNNVAEPMKAFGLWMLVEWKYQRNPRTRQNLDKKTTENDVVIPNRIKTTEERAAMANEKGLNFFEVSFHFNLTFNDLVESMMELNSEVSNPRKHSAIVFKEIEVSNIVKPNGQVDSTERGKGISPSKGIGSRFKSGIGRSNGAISKIIRGRGRCFKNSSNIRVPLSDTINSMAKLISSQIDIEAKKHCIFVIFIYVSPDSRKWRRLWDALKATIPNNGSSWVAVGDFNTFSFQQKEGWMEFMKGLAELLGMMRDLCLSQTTHLSRLKSNHNPLILSLRPILYSVIGRPFLFSSGIG</sequence>
<proteinExistence type="predicted"/>
<organism evidence="1 2">
    <name type="scientific">Gossypium arboreum</name>
    <name type="common">Tree cotton</name>
    <name type="synonym">Gossypium nanking</name>
    <dbReference type="NCBI Taxonomy" id="29729"/>
    <lineage>
        <taxon>Eukaryota</taxon>
        <taxon>Viridiplantae</taxon>
        <taxon>Streptophyta</taxon>
        <taxon>Embryophyta</taxon>
        <taxon>Tracheophyta</taxon>
        <taxon>Spermatophyta</taxon>
        <taxon>Magnoliopsida</taxon>
        <taxon>eudicotyledons</taxon>
        <taxon>Gunneridae</taxon>
        <taxon>Pentapetalae</taxon>
        <taxon>rosids</taxon>
        <taxon>malvids</taxon>
        <taxon>Malvales</taxon>
        <taxon>Malvaceae</taxon>
        <taxon>Malvoideae</taxon>
        <taxon>Gossypium</taxon>
    </lineage>
</organism>
<dbReference type="Gene3D" id="3.60.10.10">
    <property type="entry name" value="Endonuclease/exonuclease/phosphatase"/>
    <property type="match status" value="1"/>
</dbReference>
<accession>A0ABR0PJ62</accession>
<evidence type="ECO:0000313" key="2">
    <source>
        <dbReference type="Proteomes" id="UP001358586"/>
    </source>
</evidence>